<evidence type="ECO:0000256" key="4">
    <source>
        <dbReference type="ARBA" id="ARBA00023002"/>
    </source>
</evidence>
<feature type="binding site" evidence="10">
    <location>
        <position position="153"/>
    </location>
    <ligand>
        <name>NAD(+)</name>
        <dbReference type="ChEBI" id="CHEBI:57540"/>
    </ligand>
</feature>
<dbReference type="NCBIfam" id="TIGR03026">
    <property type="entry name" value="NDP-sugDHase"/>
    <property type="match status" value="1"/>
</dbReference>
<dbReference type="InterPro" id="IPR028357">
    <property type="entry name" value="UDPglc_DH_bac"/>
</dbReference>
<evidence type="ECO:0000313" key="13">
    <source>
        <dbReference type="Proteomes" id="UP001142400"/>
    </source>
</evidence>
<evidence type="ECO:0000313" key="12">
    <source>
        <dbReference type="EMBL" id="MCQ8832704.1"/>
    </source>
</evidence>
<dbReference type="AlphaFoldDB" id="A0A9X2LZZ9"/>
<evidence type="ECO:0000256" key="5">
    <source>
        <dbReference type="ARBA" id="ARBA00023027"/>
    </source>
</evidence>
<dbReference type="SMART" id="SM00984">
    <property type="entry name" value="UDPG_MGDP_dh_C"/>
    <property type="match status" value="1"/>
</dbReference>
<feature type="binding site" evidence="9">
    <location>
        <position position="202"/>
    </location>
    <ligand>
        <name>substrate</name>
    </ligand>
</feature>
<dbReference type="InterPro" id="IPR036291">
    <property type="entry name" value="NAD(P)-bd_dom_sf"/>
</dbReference>
<gene>
    <name evidence="12" type="ORF">NQU54_27505</name>
</gene>
<comment type="caution">
    <text evidence="12">The sequence shown here is derived from an EMBL/GenBank/DDBJ whole genome shotgun (WGS) entry which is preliminary data.</text>
</comment>
<evidence type="ECO:0000256" key="10">
    <source>
        <dbReference type="PIRSR" id="PIRSR500134-3"/>
    </source>
</evidence>
<dbReference type="Pfam" id="PF03721">
    <property type="entry name" value="UDPG_MGDP_dh_N"/>
    <property type="match status" value="1"/>
</dbReference>
<reference evidence="12" key="1">
    <citation type="submission" date="2022-06" db="EMBL/GenBank/DDBJ databases">
        <title>WGS of actinobacteria.</title>
        <authorList>
            <person name="Thawai C."/>
        </authorList>
    </citation>
    <scope>NUCLEOTIDE SEQUENCE</scope>
    <source>
        <strain evidence="12">DSM 42010</strain>
    </source>
</reference>
<feature type="binding site" evidence="10">
    <location>
        <position position="329"/>
    </location>
    <ligand>
        <name>NAD(+)</name>
        <dbReference type="ChEBI" id="CHEBI:57540"/>
    </ligand>
</feature>
<keyword evidence="4 7" id="KW-0560">Oxidoreductase</keyword>
<feature type="binding site" evidence="10">
    <location>
        <position position="124"/>
    </location>
    <ligand>
        <name>NAD(+)</name>
        <dbReference type="ChEBI" id="CHEBI:57540"/>
    </ligand>
</feature>
<proteinExistence type="inferred from homology"/>
<dbReference type="InterPro" id="IPR001732">
    <property type="entry name" value="UDP-Glc/GDP-Man_DH_N"/>
</dbReference>
<organism evidence="12 13">
    <name type="scientific">Streptomyces malaysiensis subsp. samsunensis</name>
    <dbReference type="NCBI Taxonomy" id="459658"/>
    <lineage>
        <taxon>Bacteria</taxon>
        <taxon>Bacillati</taxon>
        <taxon>Actinomycetota</taxon>
        <taxon>Actinomycetes</taxon>
        <taxon>Kitasatosporales</taxon>
        <taxon>Streptomycetaceae</taxon>
        <taxon>Streptomyces</taxon>
        <taxon>Streptomyces violaceusniger group</taxon>
    </lineage>
</organism>
<dbReference type="Gene3D" id="3.40.50.720">
    <property type="entry name" value="NAD(P)-binding Rossmann-like Domain"/>
    <property type="match status" value="2"/>
</dbReference>
<comment type="pathway">
    <text evidence="1">Nucleotide-sugar biosynthesis; UDP-alpha-D-glucuronate biosynthesis; UDP-alpha-D-glucuronate from UDP-alpha-D-glucose: step 1/1.</text>
</comment>
<accession>A0A9X2LZZ9</accession>
<feature type="domain" description="UDP-glucose/GDP-mannose dehydrogenase C-terminal" evidence="11">
    <location>
        <begin position="315"/>
        <end position="416"/>
    </location>
</feature>
<dbReference type="PANTHER" id="PTHR43750">
    <property type="entry name" value="UDP-GLUCOSE 6-DEHYDROGENASE TUAD"/>
    <property type="match status" value="1"/>
</dbReference>
<feature type="binding site" evidence="10">
    <location>
        <position position="261"/>
    </location>
    <ligand>
        <name>NAD(+)</name>
        <dbReference type="ChEBI" id="CHEBI:57540"/>
    </ligand>
</feature>
<dbReference type="PROSITE" id="PS51257">
    <property type="entry name" value="PROKAR_LIPOPROTEIN"/>
    <property type="match status" value="1"/>
</dbReference>
<dbReference type="RefSeq" id="WP_257633433.1">
    <property type="nucleotide sequence ID" value="NZ_JANIIC010000035.1"/>
</dbReference>
<evidence type="ECO:0000256" key="2">
    <source>
        <dbReference type="ARBA" id="ARBA00006601"/>
    </source>
</evidence>
<evidence type="ECO:0000256" key="8">
    <source>
        <dbReference type="PIRSR" id="PIRSR500134-1"/>
    </source>
</evidence>
<evidence type="ECO:0000256" key="6">
    <source>
        <dbReference type="ARBA" id="ARBA00047473"/>
    </source>
</evidence>
<feature type="binding site" evidence="9">
    <location>
        <begin position="150"/>
        <end position="153"/>
    </location>
    <ligand>
        <name>substrate</name>
    </ligand>
</feature>
<comment type="catalytic activity">
    <reaction evidence="6 7">
        <text>UDP-alpha-D-glucose + 2 NAD(+) + H2O = UDP-alpha-D-glucuronate + 2 NADH + 3 H(+)</text>
        <dbReference type="Rhea" id="RHEA:23596"/>
        <dbReference type="ChEBI" id="CHEBI:15377"/>
        <dbReference type="ChEBI" id="CHEBI:15378"/>
        <dbReference type="ChEBI" id="CHEBI:57540"/>
        <dbReference type="ChEBI" id="CHEBI:57945"/>
        <dbReference type="ChEBI" id="CHEBI:58052"/>
        <dbReference type="ChEBI" id="CHEBI:58885"/>
        <dbReference type="EC" id="1.1.1.22"/>
    </reaction>
</comment>
<dbReference type="InterPro" id="IPR014026">
    <property type="entry name" value="UDP-Glc/GDP-Man_DH_dimer"/>
</dbReference>
<feature type="active site" description="Nucleophile" evidence="8">
    <location>
        <position position="258"/>
    </location>
</feature>
<feature type="binding site" evidence="9">
    <location>
        <position position="255"/>
    </location>
    <ligand>
        <name>substrate</name>
    </ligand>
</feature>
<dbReference type="GO" id="GO:0003979">
    <property type="term" value="F:UDP-glucose 6-dehydrogenase activity"/>
    <property type="evidence" value="ECO:0007669"/>
    <property type="project" value="UniProtKB-EC"/>
</dbReference>
<dbReference type="Pfam" id="PF03720">
    <property type="entry name" value="UDPG_MGDP_dh_C"/>
    <property type="match status" value="1"/>
</dbReference>
<dbReference type="InterPro" id="IPR017476">
    <property type="entry name" value="UDP-Glc/GDP-Man"/>
</dbReference>
<feature type="binding site" evidence="10">
    <location>
        <position position="38"/>
    </location>
    <ligand>
        <name>NAD(+)</name>
        <dbReference type="ChEBI" id="CHEBI:57540"/>
    </ligand>
</feature>
<dbReference type="Pfam" id="PF00984">
    <property type="entry name" value="UDPG_MGDP_dh"/>
    <property type="match status" value="1"/>
</dbReference>
<evidence type="ECO:0000256" key="3">
    <source>
        <dbReference type="ARBA" id="ARBA00012954"/>
    </source>
</evidence>
<dbReference type="InterPro" id="IPR008927">
    <property type="entry name" value="6-PGluconate_DH-like_C_sf"/>
</dbReference>
<evidence type="ECO:0000259" key="11">
    <source>
        <dbReference type="SMART" id="SM00984"/>
    </source>
</evidence>
<dbReference type="Proteomes" id="UP001142400">
    <property type="component" value="Unassembled WGS sequence"/>
</dbReference>
<evidence type="ECO:0000256" key="7">
    <source>
        <dbReference type="PIRNR" id="PIRNR000124"/>
    </source>
</evidence>
<dbReference type="SUPFAM" id="SSF51735">
    <property type="entry name" value="NAD(P)-binding Rossmann-fold domains"/>
    <property type="match status" value="1"/>
</dbReference>
<dbReference type="InterPro" id="IPR014027">
    <property type="entry name" value="UDP-Glc/GDP-Man_DH_C"/>
</dbReference>
<sequence>MQIRRVAVVGTGYVGLTTGACLATLGNRVVCADTDRHKVERLRRGEVDILEPRLPELVREGLDSGRLEFVQDTRAAVADADVVFLCLPTPMGVGGAADLAAVEAVADQIRDRLPHGSVVVNKSTVPVGTAERVAALLDRPDVAVVSNPEFLREGYAVRDFLHPDRIVVGAADPDAARRVADLYAGLDAPLVLTDAAGAELAKYAANFFLAMKLSFANNLATLCEHFGADVDDVLTGIGHDPRIGSAFLKPGPGWGGSCLPKDTHALLTICQESGVDFPLLGATIETNVEHQRRLVERVVAGCTPGDGSLRGVRLAVLGLAFKAGTSDLRDSPALAIARLLKERGAELHAYDPALRETRPDLSDLLTLTDTPEEALRGARACLVLTEWPEFRDLDWERAAGLLGSPAVYDFRNLLDPDRLRRAGLSCEGIGRTLAMAR</sequence>
<dbReference type="EMBL" id="JANIIC010000035">
    <property type="protein sequence ID" value="MCQ8832704.1"/>
    <property type="molecule type" value="Genomic_DNA"/>
</dbReference>
<feature type="binding site" evidence="10">
    <location>
        <position position="89"/>
    </location>
    <ligand>
        <name>NAD(+)</name>
        <dbReference type="ChEBI" id="CHEBI:57540"/>
    </ligand>
</feature>
<dbReference type="PANTHER" id="PTHR43750:SF3">
    <property type="entry name" value="UDP-GLUCOSE 6-DEHYDROGENASE TUAD"/>
    <property type="match status" value="1"/>
</dbReference>
<dbReference type="EC" id="1.1.1.22" evidence="3 7"/>
<dbReference type="Gene3D" id="1.20.5.100">
    <property type="entry name" value="Cytochrome c1, transmembrane anchor, C-terminal"/>
    <property type="match status" value="1"/>
</dbReference>
<dbReference type="PIRSF" id="PIRSF500134">
    <property type="entry name" value="UDPglc_DH_bac"/>
    <property type="match status" value="1"/>
</dbReference>
<protein>
    <recommendedName>
        <fullName evidence="3 7">UDP-glucose 6-dehydrogenase</fullName>
        <ecNumber evidence="3 7">1.1.1.22</ecNumber>
    </recommendedName>
</protein>
<keyword evidence="13" id="KW-1185">Reference proteome</keyword>
<dbReference type="SUPFAM" id="SSF48179">
    <property type="entry name" value="6-phosphogluconate dehydrogenase C-terminal domain-like"/>
    <property type="match status" value="1"/>
</dbReference>
<dbReference type="GO" id="GO:0051287">
    <property type="term" value="F:NAD binding"/>
    <property type="evidence" value="ECO:0007669"/>
    <property type="project" value="InterPro"/>
</dbReference>
<name>A0A9X2LZZ9_STRMQ</name>
<evidence type="ECO:0000256" key="9">
    <source>
        <dbReference type="PIRSR" id="PIRSR500134-2"/>
    </source>
</evidence>
<keyword evidence="5 7" id="KW-0520">NAD</keyword>
<comment type="similarity">
    <text evidence="2 7">Belongs to the UDP-glucose/GDP-mannose dehydrogenase family.</text>
</comment>
<evidence type="ECO:0000256" key="1">
    <source>
        <dbReference type="ARBA" id="ARBA00004701"/>
    </source>
</evidence>
<feature type="binding site" evidence="9">
    <location>
        <begin position="247"/>
        <end position="251"/>
    </location>
    <ligand>
        <name>substrate</name>
    </ligand>
</feature>
<dbReference type="PIRSF" id="PIRSF000124">
    <property type="entry name" value="UDPglc_GDPman_dh"/>
    <property type="match status" value="1"/>
</dbReference>
<feature type="binding site" evidence="10">
    <location>
        <position position="33"/>
    </location>
    <ligand>
        <name>NAD(+)</name>
        <dbReference type="ChEBI" id="CHEBI:57540"/>
    </ligand>
</feature>
<dbReference type="GO" id="GO:0000271">
    <property type="term" value="P:polysaccharide biosynthetic process"/>
    <property type="evidence" value="ECO:0007669"/>
    <property type="project" value="InterPro"/>
</dbReference>
<feature type="binding site" evidence="9">
    <location>
        <position position="322"/>
    </location>
    <ligand>
        <name>substrate</name>
    </ligand>
</feature>
<dbReference type="SUPFAM" id="SSF52413">
    <property type="entry name" value="UDP-glucose/GDP-mannose dehydrogenase C-terminal domain"/>
    <property type="match status" value="1"/>
</dbReference>
<dbReference type="InterPro" id="IPR036220">
    <property type="entry name" value="UDP-Glc/GDP-Man_DH_C_sf"/>
</dbReference>